<keyword evidence="3" id="KW-1185">Reference proteome</keyword>
<dbReference type="InterPro" id="IPR035986">
    <property type="entry name" value="PKD_dom_sf"/>
</dbReference>
<sequence>MEEKKNTFNYHLDKSVLIFFAVTILCFSSLFAYKFYSTEDCPLVQFKTEAKNFRAGTLIRFTDYTEGANSWEWQFDDSTNVRKERNPYHTFVKPGKYDVRLLVNKSCELIKTIVIEEKIFVLDSTKLPKFIAPKEVFVGDKIWVEDKTEGATSWEWRFGETAKVNAYDQKSHYTYEEPGLKTISLVVNGDLKYIAKKKIKVLPKPKETDDMLDEIIPTAPSGVNINVKPDIGLKEEKPKKEKAPDISKKDFAQIFVDISEEKLTPEAFKPYVCGNLNIPVIVNKKEEKLLVLCQRITGKNIKVKDLQIIRDKESNCITDVLIDINIGWF</sequence>
<dbReference type="Gene3D" id="2.60.40.10">
    <property type="entry name" value="Immunoglobulins"/>
    <property type="match status" value="2"/>
</dbReference>
<dbReference type="RefSeq" id="WP_073151891.1">
    <property type="nucleotide sequence ID" value="NZ_FQYY01000007.1"/>
</dbReference>
<accession>A0A1M6FZS1</accession>
<feature type="domain" description="PKD" evidence="1">
    <location>
        <begin position="152"/>
        <end position="188"/>
    </location>
</feature>
<protein>
    <submittedName>
        <fullName evidence="2">PKD domain-containing protein</fullName>
    </submittedName>
</protein>
<dbReference type="Proteomes" id="UP000184225">
    <property type="component" value="Unassembled WGS sequence"/>
</dbReference>
<proteinExistence type="predicted"/>
<dbReference type="STRING" id="579105.SAMN04488096_10744"/>
<organism evidence="2 3">
    <name type="scientific">Mesonia phycicola</name>
    <dbReference type="NCBI Taxonomy" id="579105"/>
    <lineage>
        <taxon>Bacteria</taxon>
        <taxon>Pseudomonadati</taxon>
        <taxon>Bacteroidota</taxon>
        <taxon>Flavobacteriia</taxon>
        <taxon>Flavobacteriales</taxon>
        <taxon>Flavobacteriaceae</taxon>
        <taxon>Mesonia</taxon>
    </lineage>
</organism>
<name>A0A1M6FZS1_9FLAO</name>
<dbReference type="SUPFAM" id="SSF49299">
    <property type="entry name" value="PKD domain"/>
    <property type="match status" value="2"/>
</dbReference>
<evidence type="ECO:0000259" key="1">
    <source>
        <dbReference type="PROSITE" id="PS50093"/>
    </source>
</evidence>
<dbReference type="EMBL" id="FQYY01000007">
    <property type="protein sequence ID" value="SHJ03144.1"/>
    <property type="molecule type" value="Genomic_DNA"/>
</dbReference>
<gene>
    <name evidence="2" type="ORF">SAMN04488096_10744</name>
</gene>
<evidence type="ECO:0000313" key="2">
    <source>
        <dbReference type="EMBL" id="SHJ03144.1"/>
    </source>
</evidence>
<feature type="domain" description="PKD" evidence="1">
    <location>
        <begin position="70"/>
        <end position="106"/>
    </location>
</feature>
<dbReference type="PROSITE" id="PS50093">
    <property type="entry name" value="PKD"/>
    <property type="match status" value="2"/>
</dbReference>
<dbReference type="Pfam" id="PF18911">
    <property type="entry name" value="PKD_4"/>
    <property type="match status" value="1"/>
</dbReference>
<dbReference type="OrthoDB" id="1491323at2"/>
<evidence type="ECO:0000313" key="3">
    <source>
        <dbReference type="Proteomes" id="UP000184225"/>
    </source>
</evidence>
<reference evidence="2 3" key="1">
    <citation type="submission" date="2016-11" db="EMBL/GenBank/DDBJ databases">
        <authorList>
            <person name="Jaros S."/>
            <person name="Januszkiewicz K."/>
            <person name="Wedrychowicz H."/>
        </authorList>
    </citation>
    <scope>NUCLEOTIDE SEQUENCE [LARGE SCALE GENOMIC DNA]</scope>
    <source>
        <strain evidence="2 3">DSM 21425</strain>
    </source>
</reference>
<dbReference type="InterPro" id="IPR013783">
    <property type="entry name" value="Ig-like_fold"/>
</dbReference>
<dbReference type="AlphaFoldDB" id="A0A1M6FZS1"/>
<dbReference type="InterPro" id="IPR000601">
    <property type="entry name" value="PKD_dom"/>
</dbReference>
<dbReference type="CDD" id="cd00146">
    <property type="entry name" value="PKD"/>
    <property type="match status" value="1"/>
</dbReference>